<dbReference type="EMBL" id="KJ124632">
    <property type="protein sequence ID" value="AJD25282.1"/>
    <property type="molecule type" value="Transcribed_RNA"/>
</dbReference>
<reference evidence="1" key="1">
    <citation type="journal article" date="2014" name="J. Venom Res.">
        <title>Plectreurys tristis venome: A proteomic and transcriptomic analysis.</title>
        <authorList>
            <person name="Zobel-Thropp P.A."/>
            <person name="Thomas E.Z."/>
            <person name="David C.L."/>
            <person name="Breci L.A."/>
            <person name="Binford G.J."/>
        </authorList>
    </citation>
    <scope>NUCLEOTIDE SEQUENCE</scope>
    <source>
        <tissue evidence="1">Venom gland</tissue>
    </source>
</reference>
<evidence type="ECO:0000313" key="1">
    <source>
        <dbReference type="EMBL" id="AJD25282.1"/>
    </source>
</evidence>
<dbReference type="AlphaFoldDB" id="A0A0C4W5R4"/>
<protein>
    <submittedName>
        <fullName evidence="1">Clone 844 transcribed RNA sequence</fullName>
    </submittedName>
</protein>
<proteinExistence type="predicted"/>
<name>A0A0C4W5R4_PLETR</name>
<sequence length="47" mass="4912">MGNFQLSGQEVSSGDDSFEGGDPIFFSACVLHRQLARSVAPEAGPTV</sequence>
<organism evidence="1">
    <name type="scientific">Plectreurys tristis</name>
    <name type="common">Spider</name>
    <name type="synonym">Plectreurys bispinosus</name>
    <dbReference type="NCBI Taxonomy" id="33319"/>
    <lineage>
        <taxon>Eukaryota</taxon>
        <taxon>Metazoa</taxon>
        <taxon>Ecdysozoa</taxon>
        <taxon>Arthropoda</taxon>
        <taxon>Chelicerata</taxon>
        <taxon>Arachnida</taxon>
        <taxon>Araneae</taxon>
        <taxon>Araneomorphae</taxon>
        <taxon>Haplogynae</taxon>
        <taxon>Pholcoidea</taxon>
        <taxon>Plectreuridae</taxon>
        <taxon>Plectreurys</taxon>
    </lineage>
</organism>
<accession>A0A0C4W5R4</accession>